<dbReference type="Gene3D" id="1.10.10.880">
    <property type="entry name" value="Anti sigma-E protein RseA, N-terminal domain"/>
    <property type="match status" value="1"/>
</dbReference>
<dbReference type="InterPro" id="IPR052383">
    <property type="entry name" value="Anti-sigma-E_RseA-like"/>
</dbReference>
<dbReference type="Pfam" id="PF03872">
    <property type="entry name" value="RseA_N"/>
    <property type="match status" value="1"/>
</dbReference>
<reference evidence="3 4" key="1">
    <citation type="submission" date="2020-08" db="EMBL/GenBank/DDBJ databases">
        <title>Genomic Encyclopedia of Type Strains, Phase IV (KMG-IV): sequencing the most valuable type-strain genomes for metagenomic binning, comparative biology and taxonomic classification.</title>
        <authorList>
            <person name="Goeker M."/>
        </authorList>
    </citation>
    <scope>NUCLEOTIDE SEQUENCE [LARGE SCALE GENOMIC DNA]</scope>
    <source>
        <strain evidence="3 4">DSM 23240</strain>
    </source>
</reference>
<dbReference type="PANTHER" id="PTHR38104:SF1">
    <property type="entry name" value="ANTI-SIGMA-E FACTOR RSEA"/>
    <property type="match status" value="1"/>
</dbReference>
<keyword evidence="1" id="KW-1133">Transmembrane helix</keyword>
<dbReference type="SUPFAM" id="SSF89069">
    <property type="entry name" value="N-terminal, cytoplasmic domain of anti-sigmaE factor RseA"/>
    <property type="match status" value="1"/>
</dbReference>
<dbReference type="InterPro" id="IPR005572">
    <property type="entry name" value="Anti-sigma_E_RseA_N"/>
</dbReference>
<organism evidence="3 4">
    <name type="scientific">Glaciimonas immobilis</name>
    <dbReference type="NCBI Taxonomy" id="728004"/>
    <lineage>
        <taxon>Bacteria</taxon>
        <taxon>Pseudomonadati</taxon>
        <taxon>Pseudomonadota</taxon>
        <taxon>Betaproteobacteria</taxon>
        <taxon>Burkholderiales</taxon>
        <taxon>Oxalobacteraceae</taxon>
        <taxon>Glaciimonas</taxon>
    </lineage>
</organism>
<name>A0A840RRY9_9BURK</name>
<accession>A0A840RRY9</accession>
<dbReference type="PANTHER" id="PTHR38104">
    <property type="match status" value="1"/>
</dbReference>
<dbReference type="EMBL" id="JACHHQ010000002">
    <property type="protein sequence ID" value="MBB5199371.1"/>
    <property type="molecule type" value="Genomic_DNA"/>
</dbReference>
<proteinExistence type="predicted"/>
<evidence type="ECO:0000256" key="1">
    <source>
        <dbReference type="SAM" id="Phobius"/>
    </source>
</evidence>
<gene>
    <name evidence="3" type="ORF">HNR39_001198</name>
</gene>
<keyword evidence="1" id="KW-0812">Transmembrane</keyword>
<evidence type="ECO:0000259" key="2">
    <source>
        <dbReference type="Pfam" id="PF03872"/>
    </source>
</evidence>
<evidence type="ECO:0000313" key="3">
    <source>
        <dbReference type="EMBL" id="MBB5199371.1"/>
    </source>
</evidence>
<comment type="caution">
    <text evidence="3">The sequence shown here is derived from an EMBL/GenBank/DDBJ whole genome shotgun (WGS) entry which is preliminary data.</text>
</comment>
<dbReference type="InterPro" id="IPR036147">
    <property type="entry name" value="Anti-sigma_E_RseA_N_sf"/>
</dbReference>
<dbReference type="AlphaFoldDB" id="A0A840RRY9"/>
<evidence type="ECO:0000313" key="4">
    <source>
        <dbReference type="Proteomes" id="UP000571084"/>
    </source>
</evidence>
<dbReference type="RefSeq" id="WP_168055064.1">
    <property type="nucleotide sequence ID" value="NZ_JAAOZT010000006.1"/>
</dbReference>
<feature type="domain" description="Anti sigma-E protein RseA N-terminal" evidence="2">
    <location>
        <begin position="8"/>
        <end position="81"/>
    </location>
</feature>
<sequence length="212" mass="22991">MNTKELHQEQISALADGELSSAFMDMALVSLRQNESRTTWDVYHQIGDILRSDDMAITLSPDFTSRMFDRLNAEPPMIVAPMPGAPVVEEHIVNAGFAATGTRSLRRFALPGMAAAAAVAAVAFITIPHMMNDNSQSLTPAMLSAVQMTLAPSSNINVGFGTQTVAVALADNEVLRDPRIDEYLSAHQRFSPSLYNTTQYARSATFALDANN</sequence>
<keyword evidence="4" id="KW-1185">Reference proteome</keyword>
<dbReference type="CDD" id="cd16328">
    <property type="entry name" value="RseA_N"/>
    <property type="match status" value="1"/>
</dbReference>
<protein>
    <submittedName>
        <fullName evidence="3">Sigma-E factor negative regulatory protein RseA</fullName>
    </submittedName>
</protein>
<dbReference type="GO" id="GO:0016989">
    <property type="term" value="F:sigma factor antagonist activity"/>
    <property type="evidence" value="ECO:0007669"/>
    <property type="project" value="InterPro"/>
</dbReference>
<feature type="transmembrane region" description="Helical" evidence="1">
    <location>
        <begin position="108"/>
        <end position="131"/>
    </location>
</feature>
<dbReference type="Proteomes" id="UP000571084">
    <property type="component" value="Unassembled WGS sequence"/>
</dbReference>
<keyword evidence="1" id="KW-0472">Membrane</keyword>